<feature type="region of interest" description="Disordered" evidence="1">
    <location>
        <begin position="18"/>
        <end position="43"/>
    </location>
</feature>
<protein>
    <submittedName>
        <fullName evidence="4">Peptidylprolyl isomerase</fullName>
    </submittedName>
</protein>
<reference evidence="4 5" key="1">
    <citation type="submission" date="2021-08" db="EMBL/GenBank/DDBJ databases">
        <title>Comparative Genomics Analysis of the Genus Qipengyuania Reveals Extensive Genetic Diversity and Metabolic Versatility, Including the Description of Fifteen Novel Species.</title>
        <authorList>
            <person name="Liu Y."/>
        </authorList>
    </citation>
    <scope>NUCLEOTIDE SEQUENCE [LARGE SCALE GENOMIC DNA]</scope>
    <source>
        <strain evidence="4 5">1NDH1</strain>
    </source>
</reference>
<name>A0ABX9A326_9SPHN</name>
<evidence type="ECO:0000256" key="2">
    <source>
        <dbReference type="SAM" id="SignalP"/>
    </source>
</evidence>
<keyword evidence="5" id="KW-1185">Reference proteome</keyword>
<dbReference type="InterPro" id="IPR029000">
    <property type="entry name" value="Cyclophilin-like_dom_sf"/>
</dbReference>
<evidence type="ECO:0000313" key="5">
    <source>
        <dbReference type="Proteomes" id="UP000824321"/>
    </source>
</evidence>
<evidence type="ECO:0000256" key="1">
    <source>
        <dbReference type="SAM" id="MobiDB-lite"/>
    </source>
</evidence>
<keyword evidence="2" id="KW-0732">Signal</keyword>
<evidence type="ECO:0000313" key="4">
    <source>
        <dbReference type="EMBL" id="QZD94574.1"/>
    </source>
</evidence>
<dbReference type="EMBL" id="CP081294">
    <property type="protein sequence ID" value="QZD94574.1"/>
    <property type="molecule type" value="Genomic_DNA"/>
</dbReference>
<dbReference type="Proteomes" id="UP000824321">
    <property type="component" value="Chromosome"/>
</dbReference>
<sequence length="362" mass="39463">MTKHLISLAAALALATPSIAQEESSRSSSEAVAQTSEPSPSPNEIVAQAEADEWVAIAPEDLLVMTLAPDAEGNERKVVIQLMPAPFSEAWTANIRTFALSGWFDDITVNRVQDNYVVQWGDANYDNPEASGEPKTLPDGLLATNEADYEEPLSALPRRKGIDMKRLMEACPEGKMCKTDELPTDLLGMFSAVTRKQLYQDVYASSARFSAGWPLGFDEAKQTVWPVHCYGMVGVGRNLTPDAGTGAELYTVIGHAPRHLDRNIALVGRIVEGIEHLSSLPRGKGVLGFYEDESRRTPILTVRVASDLPEGERPAFEYLDTEGDTFAAYADARANRRDPFFNVPAGGADICNIPVPVRRVAE</sequence>
<organism evidence="4 5">
    <name type="scientific">Qipengyuania gelatinilytica</name>
    <dbReference type="NCBI Taxonomy" id="2867231"/>
    <lineage>
        <taxon>Bacteria</taxon>
        <taxon>Pseudomonadati</taxon>
        <taxon>Pseudomonadota</taxon>
        <taxon>Alphaproteobacteria</taxon>
        <taxon>Sphingomonadales</taxon>
        <taxon>Erythrobacteraceae</taxon>
        <taxon>Qipengyuania</taxon>
    </lineage>
</organism>
<proteinExistence type="predicted"/>
<evidence type="ECO:0000259" key="3">
    <source>
        <dbReference type="Pfam" id="PF00160"/>
    </source>
</evidence>
<dbReference type="SUPFAM" id="SSF50891">
    <property type="entry name" value="Cyclophilin-like"/>
    <property type="match status" value="1"/>
</dbReference>
<feature type="signal peptide" evidence="2">
    <location>
        <begin position="1"/>
        <end position="20"/>
    </location>
</feature>
<dbReference type="RefSeq" id="WP_221430319.1">
    <property type="nucleotide sequence ID" value="NZ_CP081294.1"/>
</dbReference>
<dbReference type="Pfam" id="PF00160">
    <property type="entry name" value="Pro_isomerase"/>
    <property type="match status" value="1"/>
</dbReference>
<dbReference type="GO" id="GO:0016853">
    <property type="term" value="F:isomerase activity"/>
    <property type="evidence" value="ECO:0007669"/>
    <property type="project" value="UniProtKB-KW"/>
</dbReference>
<feature type="chain" id="PRO_5045620276" evidence="2">
    <location>
        <begin position="21"/>
        <end position="362"/>
    </location>
</feature>
<accession>A0ABX9A326</accession>
<dbReference type="InterPro" id="IPR002130">
    <property type="entry name" value="Cyclophilin-type_PPIase_dom"/>
</dbReference>
<keyword evidence="4" id="KW-0413">Isomerase</keyword>
<feature type="domain" description="PPIase cyclophilin-type" evidence="3">
    <location>
        <begin position="92"/>
        <end position="283"/>
    </location>
</feature>
<dbReference type="Gene3D" id="2.40.100.10">
    <property type="entry name" value="Cyclophilin-like"/>
    <property type="match status" value="1"/>
</dbReference>
<gene>
    <name evidence="4" type="ORF">K3136_10785</name>
</gene>